<gene>
    <name evidence="2" type="ORF">As57867_006693</name>
</gene>
<comment type="caution">
    <text evidence="2">The sequence shown here is derived from an EMBL/GenBank/DDBJ whole genome shotgun (WGS) entry which is preliminary data.</text>
</comment>
<feature type="chain" id="PRO_5025515910" evidence="1">
    <location>
        <begin position="36"/>
        <end position="138"/>
    </location>
</feature>
<dbReference type="EMBL" id="VJMH01003177">
    <property type="protein sequence ID" value="KAF0706681.1"/>
    <property type="molecule type" value="Genomic_DNA"/>
</dbReference>
<dbReference type="AlphaFoldDB" id="A0A6A4ZFZ5"/>
<keyword evidence="1" id="KW-0732">Signal</keyword>
<reference evidence="2" key="1">
    <citation type="submission" date="2019-06" db="EMBL/GenBank/DDBJ databases">
        <title>Genomics analysis of Aphanomyces spp. identifies a new class of oomycete effector associated with host adaptation.</title>
        <authorList>
            <person name="Gaulin E."/>
        </authorList>
    </citation>
    <scope>NUCLEOTIDE SEQUENCE</scope>
    <source>
        <strain evidence="2">CBS 578.67</strain>
    </source>
</reference>
<dbReference type="OrthoDB" id="79339at2759"/>
<feature type="signal peptide" evidence="1">
    <location>
        <begin position="1"/>
        <end position="35"/>
    </location>
</feature>
<organism evidence="2">
    <name type="scientific">Aphanomyces stellatus</name>
    <dbReference type="NCBI Taxonomy" id="120398"/>
    <lineage>
        <taxon>Eukaryota</taxon>
        <taxon>Sar</taxon>
        <taxon>Stramenopiles</taxon>
        <taxon>Oomycota</taxon>
        <taxon>Saprolegniomycetes</taxon>
        <taxon>Saprolegniales</taxon>
        <taxon>Verrucalvaceae</taxon>
        <taxon>Aphanomyces</taxon>
    </lineage>
</organism>
<evidence type="ECO:0000313" key="2">
    <source>
        <dbReference type="EMBL" id="KAF0706681.1"/>
    </source>
</evidence>
<feature type="non-terminal residue" evidence="2">
    <location>
        <position position="138"/>
    </location>
</feature>
<accession>A0A6A4ZFZ5</accession>
<name>A0A6A4ZFZ5_9STRA</name>
<proteinExistence type="predicted"/>
<evidence type="ECO:0000256" key="1">
    <source>
        <dbReference type="SAM" id="SignalP"/>
    </source>
</evidence>
<protein>
    <submittedName>
        <fullName evidence="2">Uncharacterized protein</fullName>
    </submittedName>
</protein>
<sequence length="138" mass="15916">MACFQQWGCRARTLQGRRLLANTVMLSLLWHVTKATPVPPETVDTWQSMLCRYILDRKTLPTDKYRPLVAPPLQFDPELGLGLPHVASKLRAQRLQLLQRAMAPAAADPPLWQPLVLRQFERSMGRLHRETDPFDFLM</sequence>